<dbReference type="AlphaFoldDB" id="A0AAV5VWK8"/>
<name>A0AAV5VWK8_9BILA</name>
<comment type="caution">
    <text evidence="2">The sequence shown here is derived from an EMBL/GenBank/DDBJ whole genome shotgun (WGS) entry which is preliminary data.</text>
</comment>
<proteinExistence type="predicted"/>
<feature type="transmembrane region" description="Helical" evidence="1">
    <location>
        <begin position="148"/>
        <end position="170"/>
    </location>
</feature>
<evidence type="ECO:0000313" key="2">
    <source>
        <dbReference type="EMBL" id="GMT23102.1"/>
    </source>
</evidence>
<dbReference type="PANTHER" id="PTHR47521:SF18">
    <property type="entry name" value="G PROTEIN-COUPLED RECEPTOR-RELATED"/>
    <property type="match status" value="1"/>
</dbReference>
<feature type="non-terminal residue" evidence="2">
    <location>
        <position position="297"/>
    </location>
</feature>
<accession>A0AAV5VWK8</accession>
<dbReference type="PANTHER" id="PTHR47521">
    <property type="entry name" value="SERPENTINE RECEPTOR, CLASS E (EPSILON)-RELATED"/>
    <property type="match status" value="1"/>
</dbReference>
<evidence type="ECO:0000313" key="3">
    <source>
        <dbReference type="Proteomes" id="UP001432322"/>
    </source>
</evidence>
<feature type="transmembrane region" description="Helical" evidence="1">
    <location>
        <begin position="176"/>
        <end position="198"/>
    </location>
</feature>
<dbReference type="InterPro" id="IPR052860">
    <property type="entry name" value="NRL-GPCR1"/>
</dbReference>
<feature type="transmembrane region" description="Helical" evidence="1">
    <location>
        <begin position="63"/>
        <end position="86"/>
    </location>
</feature>
<keyword evidence="3" id="KW-1185">Reference proteome</keyword>
<feature type="non-terminal residue" evidence="2">
    <location>
        <position position="1"/>
    </location>
</feature>
<keyword evidence="1" id="KW-1133">Transmembrane helix</keyword>
<protein>
    <recommendedName>
        <fullName evidence="4">G protein-coupled receptor</fullName>
    </recommendedName>
</protein>
<evidence type="ECO:0000256" key="1">
    <source>
        <dbReference type="SAM" id="Phobius"/>
    </source>
</evidence>
<evidence type="ECO:0008006" key="4">
    <source>
        <dbReference type="Google" id="ProtNLM"/>
    </source>
</evidence>
<feature type="transmembrane region" description="Helical" evidence="1">
    <location>
        <begin position="266"/>
        <end position="284"/>
    </location>
</feature>
<gene>
    <name evidence="2" type="ORF">PFISCL1PPCAC_14399</name>
</gene>
<feature type="transmembrane region" description="Helical" evidence="1">
    <location>
        <begin position="230"/>
        <end position="251"/>
    </location>
</feature>
<reference evidence="2" key="1">
    <citation type="submission" date="2023-10" db="EMBL/GenBank/DDBJ databases">
        <title>Genome assembly of Pristionchus species.</title>
        <authorList>
            <person name="Yoshida K."/>
            <person name="Sommer R.J."/>
        </authorList>
    </citation>
    <scope>NUCLEOTIDE SEQUENCE</scope>
    <source>
        <strain evidence="2">RS5133</strain>
    </source>
</reference>
<feature type="transmembrane region" description="Helical" evidence="1">
    <location>
        <begin position="106"/>
        <end position="127"/>
    </location>
</feature>
<dbReference type="Proteomes" id="UP001432322">
    <property type="component" value="Unassembled WGS sequence"/>
</dbReference>
<sequence length="297" mass="34040">HHYTDGIIISRVMTELIDEVLFYLDHNPVLPPLVCLYCIICSIPVVILLIATQNCAIHRNCRYLISLWSLSLIGFLVNVASLYLEMLTFDNGYLPRNLIDPPLRRYFLAVHSMFYVCSSSFEMYIALERIVSTRQPHAYHVREEHWTRLVPVTIATYIFGAYVGYLIYIIDNHLTGLLIYNAIDISTLVINKFGIYYCKRRYNALYGKASLNARYQGSEAYRMTSAMHPVYCASFCIKIIALVIAYVYVFVVESFSGQIYGVMEAGYFMFHCINCAFSSSFLIMKNDSIRGAVSEAL</sequence>
<keyword evidence="1" id="KW-0472">Membrane</keyword>
<keyword evidence="1" id="KW-0812">Transmembrane</keyword>
<dbReference type="EMBL" id="BTSY01000004">
    <property type="protein sequence ID" value="GMT23102.1"/>
    <property type="molecule type" value="Genomic_DNA"/>
</dbReference>
<feature type="transmembrane region" description="Helical" evidence="1">
    <location>
        <begin position="29"/>
        <end position="51"/>
    </location>
</feature>
<organism evidence="2 3">
    <name type="scientific">Pristionchus fissidentatus</name>
    <dbReference type="NCBI Taxonomy" id="1538716"/>
    <lineage>
        <taxon>Eukaryota</taxon>
        <taxon>Metazoa</taxon>
        <taxon>Ecdysozoa</taxon>
        <taxon>Nematoda</taxon>
        <taxon>Chromadorea</taxon>
        <taxon>Rhabditida</taxon>
        <taxon>Rhabditina</taxon>
        <taxon>Diplogasteromorpha</taxon>
        <taxon>Diplogasteroidea</taxon>
        <taxon>Neodiplogasteridae</taxon>
        <taxon>Pristionchus</taxon>
    </lineage>
</organism>